<evidence type="ECO:0000256" key="9">
    <source>
        <dbReference type="ARBA" id="ARBA00022723"/>
    </source>
</evidence>
<dbReference type="AlphaFoldDB" id="A0A644Y424"/>
<keyword evidence="13 16" id="KW-0012">Acyltransferase</keyword>
<dbReference type="GO" id="GO:0071555">
    <property type="term" value="P:cell wall organization"/>
    <property type="evidence" value="ECO:0007669"/>
    <property type="project" value="UniProtKB-KW"/>
</dbReference>
<evidence type="ECO:0000313" key="16">
    <source>
        <dbReference type="EMBL" id="MPM23296.1"/>
    </source>
</evidence>
<evidence type="ECO:0000256" key="8">
    <source>
        <dbReference type="ARBA" id="ARBA00022695"/>
    </source>
</evidence>
<evidence type="ECO:0000256" key="4">
    <source>
        <dbReference type="ARBA" id="ARBA00007947"/>
    </source>
</evidence>
<evidence type="ECO:0000256" key="12">
    <source>
        <dbReference type="ARBA" id="ARBA00022984"/>
    </source>
</evidence>
<proteinExistence type="inferred from homology"/>
<evidence type="ECO:0000256" key="3">
    <source>
        <dbReference type="ARBA" id="ARBA00007707"/>
    </source>
</evidence>
<evidence type="ECO:0000256" key="6">
    <source>
        <dbReference type="ARBA" id="ARBA00022490"/>
    </source>
</evidence>
<dbReference type="Pfam" id="PF00132">
    <property type="entry name" value="Hexapep"/>
    <property type="match status" value="2"/>
</dbReference>
<dbReference type="GO" id="GO:0009252">
    <property type="term" value="P:peptidoglycan biosynthetic process"/>
    <property type="evidence" value="ECO:0007669"/>
    <property type="project" value="UniProtKB-KW"/>
</dbReference>
<keyword evidence="12" id="KW-0573">Peptidoglycan synthesis</keyword>
<dbReference type="SUPFAM" id="SSF51161">
    <property type="entry name" value="Trimeric LpxA-like enzymes"/>
    <property type="match status" value="1"/>
</dbReference>
<keyword evidence="9" id="KW-0479">Metal-binding</keyword>
<dbReference type="GO" id="GO:0008360">
    <property type="term" value="P:regulation of cell shape"/>
    <property type="evidence" value="ECO:0007669"/>
    <property type="project" value="UniProtKB-KW"/>
</dbReference>
<evidence type="ECO:0000256" key="13">
    <source>
        <dbReference type="ARBA" id="ARBA00023315"/>
    </source>
</evidence>
<sequence>MDQKRAVIFLTTSQDPEQKKPLMLSDILFCPILTWVARKLKDDGVERFFAVCGPEYADESRACFPADADVTVSDQHPKLLDFVSGAGRVTVIPRPVVPAERAGEGYVYSAEGSALAEGWKKAATIFLQDVDGERGWIALNSDADIQNVELHLRDEIVRRHIANGVRVLDPGAVYIDPRVKIGRGTMVLPGTILRGETDIGRDCVIGPNAMVHSCTVGDETEVNASQINESSIGRRTHVGPFAYVRPNSRIGDDIKVGDFVEVKNSVIGDGTKISHLTYVGDSDVGKKVNFGCGTVTTNYDGFHKYRCTIEDESFIGCNTNLVAPVTVGKGSYIAAGATITRDVPEDALAVARAKQENKDGWAARRRKINGK</sequence>
<dbReference type="GO" id="GO:0006048">
    <property type="term" value="P:UDP-N-acetylglucosamine biosynthetic process"/>
    <property type="evidence" value="ECO:0007669"/>
    <property type="project" value="InterPro"/>
</dbReference>
<keyword evidence="10" id="KW-0460">Magnesium</keyword>
<reference evidence="16" key="1">
    <citation type="submission" date="2019-08" db="EMBL/GenBank/DDBJ databases">
        <authorList>
            <person name="Kucharzyk K."/>
            <person name="Murdoch R.W."/>
            <person name="Higgins S."/>
            <person name="Loffler F."/>
        </authorList>
    </citation>
    <scope>NUCLEOTIDE SEQUENCE</scope>
</reference>
<evidence type="ECO:0000256" key="10">
    <source>
        <dbReference type="ARBA" id="ARBA00022842"/>
    </source>
</evidence>
<accession>A0A644Y424</accession>
<dbReference type="CDD" id="cd03353">
    <property type="entry name" value="LbH_GlmU_C"/>
    <property type="match status" value="1"/>
</dbReference>
<comment type="similarity">
    <text evidence="3">In the C-terminal section; belongs to the transferase hexapeptide repeat family.</text>
</comment>
<keyword evidence="8" id="KW-0548">Nucleotidyltransferase</keyword>
<evidence type="ECO:0000256" key="15">
    <source>
        <dbReference type="ARBA" id="ARBA00048493"/>
    </source>
</evidence>
<comment type="caution">
    <text evidence="16">The sequence shown here is derived from an EMBL/GenBank/DDBJ whole genome shotgun (WGS) entry which is preliminary data.</text>
</comment>
<dbReference type="PANTHER" id="PTHR43584:SF3">
    <property type="entry name" value="BIFUNCTIONAL PROTEIN GLMU"/>
    <property type="match status" value="1"/>
</dbReference>
<keyword evidence="11" id="KW-0133">Cell shape</keyword>
<protein>
    <recommendedName>
        <fullName evidence="5">UDP-N-acetylglucosamine diphosphorylase</fullName>
        <ecNumber evidence="5">2.7.7.23</ecNumber>
    </recommendedName>
</protein>
<comment type="catalytic activity">
    <reaction evidence="15">
        <text>N-acetyl-alpha-D-glucosamine 1-phosphate + UTP + H(+) = UDP-N-acetyl-alpha-D-glucosamine + diphosphate</text>
        <dbReference type="Rhea" id="RHEA:13509"/>
        <dbReference type="ChEBI" id="CHEBI:15378"/>
        <dbReference type="ChEBI" id="CHEBI:33019"/>
        <dbReference type="ChEBI" id="CHEBI:46398"/>
        <dbReference type="ChEBI" id="CHEBI:57705"/>
        <dbReference type="ChEBI" id="CHEBI:57776"/>
        <dbReference type="EC" id="2.7.7.23"/>
    </reaction>
</comment>
<comment type="cofactor">
    <cofactor evidence="1">
        <name>Mg(2+)</name>
        <dbReference type="ChEBI" id="CHEBI:18420"/>
    </cofactor>
</comment>
<keyword evidence="7 16" id="KW-0808">Transferase</keyword>
<evidence type="ECO:0000256" key="11">
    <source>
        <dbReference type="ARBA" id="ARBA00022960"/>
    </source>
</evidence>
<dbReference type="InterPro" id="IPR050065">
    <property type="entry name" value="GlmU-like"/>
</dbReference>
<evidence type="ECO:0000256" key="14">
    <source>
        <dbReference type="ARBA" id="ARBA00023316"/>
    </source>
</evidence>
<keyword evidence="6" id="KW-0963">Cytoplasm</keyword>
<dbReference type="Gene3D" id="2.160.10.10">
    <property type="entry name" value="Hexapeptide repeat proteins"/>
    <property type="match status" value="1"/>
</dbReference>
<comment type="similarity">
    <text evidence="4">In the N-terminal section; belongs to the N-acetylglucosamine-1-phosphate uridyltransferase family.</text>
</comment>
<dbReference type="InterPro" id="IPR018357">
    <property type="entry name" value="Hexapep_transf_CS"/>
</dbReference>
<dbReference type="GO" id="GO:0003977">
    <property type="term" value="F:UDP-N-acetylglucosamine diphosphorylase activity"/>
    <property type="evidence" value="ECO:0007669"/>
    <property type="project" value="UniProtKB-EC"/>
</dbReference>
<comment type="subcellular location">
    <subcellularLocation>
        <location evidence="2">Cytoplasm</location>
    </subcellularLocation>
</comment>
<keyword evidence="14" id="KW-0961">Cell wall biogenesis/degradation</keyword>
<dbReference type="InterPro" id="IPR011004">
    <property type="entry name" value="Trimer_LpxA-like_sf"/>
</dbReference>
<dbReference type="PROSITE" id="PS00101">
    <property type="entry name" value="HEXAPEP_TRANSFERASES"/>
    <property type="match status" value="1"/>
</dbReference>
<evidence type="ECO:0000256" key="1">
    <source>
        <dbReference type="ARBA" id="ARBA00001946"/>
    </source>
</evidence>
<dbReference type="InterPro" id="IPR001451">
    <property type="entry name" value="Hexapep"/>
</dbReference>
<gene>
    <name evidence="16" type="primary">glmU_27</name>
    <name evidence="16" type="ORF">SDC9_69767</name>
</gene>
<organism evidence="16">
    <name type="scientific">bioreactor metagenome</name>
    <dbReference type="NCBI Taxonomy" id="1076179"/>
    <lineage>
        <taxon>unclassified sequences</taxon>
        <taxon>metagenomes</taxon>
        <taxon>ecological metagenomes</taxon>
    </lineage>
</organism>
<evidence type="ECO:0000256" key="2">
    <source>
        <dbReference type="ARBA" id="ARBA00004496"/>
    </source>
</evidence>
<dbReference type="GO" id="GO:0019134">
    <property type="term" value="F:glucosamine-1-phosphate N-acetyltransferase activity"/>
    <property type="evidence" value="ECO:0007669"/>
    <property type="project" value="InterPro"/>
</dbReference>
<dbReference type="PANTHER" id="PTHR43584">
    <property type="entry name" value="NUCLEOTIDYL TRANSFERASE"/>
    <property type="match status" value="1"/>
</dbReference>
<dbReference type="InterPro" id="IPR038009">
    <property type="entry name" value="GlmU_C_LbH"/>
</dbReference>
<dbReference type="EC" id="2.7.7.23" evidence="5"/>
<dbReference type="EMBL" id="VSSQ01003998">
    <property type="protein sequence ID" value="MPM23296.1"/>
    <property type="molecule type" value="Genomic_DNA"/>
</dbReference>
<name>A0A644Y424_9ZZZZ</name>
<dbReference type="GO" id="GO:0046872">
    <property type="term" value="F:metal ion binding"/>
    <property type="evidence" value="ECO:0007669"/>
    <property type="project" value="UniProtKB-KW"/>
</dbReference>
<evidence type="ECO:0000256" key="5">
    <source>
        <dbReference type="ARBA" id="ARBA00012457"/>
    </source>
</evidence>
<dbReference type="GO" id="GO:0005737">
    <property type="term" value="C:cytoplasm"/>
    <property type="evidence" value="ECO:0007669"/>
    <property type="project" value="UniProtKB-SubCell"/>
</dbReference>
<evidence type="ECO:0000256" key="7">
    <source>
        <dbReference type="ARBA" id="ARBA00022679"/>
    </source>
</evidence>